<dbReference type="GO" id="GO:0006952">
    <property type="term" value="P:defense response"/>
    <property type="evidence" value="ECO:0007669"/>
    <property type="project" value="UniProtKB-KW"/>
</dbReference>
<dbReference type="InterPro" id="IPR041118">
    <property type="entry name" value="Rx_N"/>
</dbReference>
<comment type="caution">
    <text evidence="7">The sequence shown here is derived from an EMBL/GenBank/DDBJ whole genome shotgun (WGS) entry which is preliminary data.</text>
</comment>
<keyword evidence="8" id="KW-1185">Reference proteome</keyword>
<evidence type="ECO:0000256" key="1">
    <source>
        <dbReference type="ARBA" id="ARBA00022737"/>
    </source>
</evidence>
<dbReference type="SUPFAM" id="SSF52058">
    <property type="entry name" value="L domain-like"/>
    <property type="match status" value="1"/>
</dbReference>
<protein>
    <recommendedName>
        <fullName evidence="9">NB-ARC domain-containing protein</fullName>
    </recommendedName>
</protein>
<feature type="domain" description="Disease resistance protein winged helix" evidence="6">
    <location>
        <begin position="279"/>
        <end position="318"/>
    </location>
</feature>
<reference evidence="7" key="1">
    <citation type="submission" date="2019-09" db="EMBL/GenBank/DDBJ databases">
        <title>Draft genome information of white flower Hibiscus syriacus.</title>
        <authorList>
            <person name="Kim Y.-M."/>
        </authorList>
    </citation>
    <scope>NUCLEOTIDE SEQUENCE [LARGE SCALE GENOMIC DNA]</scope>
    <source>
        <strain evidence="7">YM2019G1</strain>
    </source>
</reference>
<dbReference type="InterPro" id="IPR027417">
    <property type="entry name" value="P-loop_NTPase"/>
</dbReference>
<dbReference type="PANTHER" id="PTHR15140">
    <property type="entry name" value="TUBULIN-SPECIFIC CHAPERONE E"/>
    <property type="match status" value="1"/>
</dbReference>
<dbReference type="GO" id="GO:0051707">
    <property type="term" value="P:response to other organism"/>
    <property type="evidence" value="ECO:0007669"/>
    <property type="project" value="UniProtKB-ARBA"/>
</dbReference>
<dbReference type="Pfam" id="PF23559">
    <property type="entry name" value="WHD_DRP"/>
    <property type="match status" value="1"/>
</dbReference>
<proteinExistence type="predicted"/>
<evidence type="ECO:0000259" key="4">
    <source>
        <dbReference type="Pfam" id="PF00931"/>
    </source>
</evidence>
<dbReference type="Gene3D" id="1.20.5.4130">
    <property type="match status" value="1"/>
</dbReference>
<keyword evidence="3" id="KW-0611">Plant defense</keyword>
<evidence type="ECO:0000256" key="3">
    <source>
        <dbReference type="ARBA" id="ARBA00022821"/>
    </source>
</evidence>
<dbReference type="SUPFAM" id="SSF52540">
    <property type="entry name" value="P-loop containing nucleoside triphosphate hydrolases"/>
    <property type="match status" value="1"/>
</dbReference>
<evidence type="ECO:0000256" key="2">
    <source>
        <dbReference type="ARBA" id="ARBA00022741"/>
    </source>
</evidence>
<evidence type="ECO:0008006" key="9">
    <source>
        <dbReference type="Google" id="ProtNLM"/>
    </source>
</evidence>
<evidence type="ECO:0000313" key="8">
    <source>
        <dbReference type="Proteomes" id="UP000436088"/>
    </source>
</evidence>
<sequence length="500" mass="57988">MVMGYGAVINGGEELINVGIPYVAKQVRLIRGAPEKVQSLEDELQFIVEALGEYDHVFMKDSTVKEWLNQIQKLASSYLHTSQQIKTKMEEIDGYQKKYFPDLFVPTNSEWLEKQRREVEEEDVVGFDVAIQEVRNMLLTKTLKRQGRVVGHPWEGDVKIDDEKLVEKARSLLQGKRYLVVIDGVEETQLWETLEKDKVFPKEKHQSRLLLTTRSQNVASLASSSTDDQSNIHVMEPLDDDRSWEPGKAGIQRWKLLFTTEEYWKTSCFQVCWAAACYFINLWMAEELIEETGRSRAEEIGWRYLHELRKLNLIQFQVHTKLGSPLSSNVSGRLSIHYSLSQDMEKIQRCLECLDRLDCLQKLKIINPAILPSRPGTLPAQLVKVTLLETDLVADDVMRMLENLDHLQVLKLLKKSIRGPDLEMRPNSFPQLRFLFMEEIGVRTWTICDGAMRSLEELTISRCHELELLPEQIRELPNILQIKVDSRSYCLKQKRQQLSQ</sequence>
<keyword evidence="2" id="KW-0547">Nucleotide-binding</keyword>
<evidence type="ECO:0000259" key="5">
    <source>
        <dbReference type="Pfam" id="PF18052"/>
    </source>
</evidence>
<keyword evidence="1" id="KW-0677">Repeat</keyword>
<feature type="domain" description="NB-ARC" evidence="4">
    <location>
        <begin position="158"/>
        <end position="245"/>
    </location>
</feature>
<dbReference type="PANTHER" id="PTHR15140:SF6">
    <property type="entry name" value="TUBULIN-SPECIFIC CHAPERONE COFACTOR E-LIKE PROTEIN"/>
    <property type="match status" value="1"/>
</dbReference>
<dbReference type="InterPro" id="IPR032675">
    <property type="entry name" value="LRR_dom_sf"/>
</dbReference>
<name>A0A6A3BAB9_HIBSY</name>
<evidence type="ECO:0000259" key="6">
    <source>
        <dbReference type="Pfam" id="PF23559"/>
    </source>
</evidence>
<evidence type="ECO:0000313" key="7">
    <source>
        <dbReference type="EMBL" id="KAE8713990.1"/>
    </source>
</evidence>
<dbReference type="Proteomes" id="UP000436088">
    <property type="component" value="Unassembled WGS sequence"/>
</dbReference>
<dbReference type="Gene3D" id="3.80.10.10">
    <property type="entry name" value="Ribonuclease Inhibitor"/>
    <property type="match status" value="1"/>
</dbReference>
<accession>A0A6A3BAB9</accession>
<dbReference type="InterPro" id="IPR058922">
    <property type="entry name" value="WHD_DRP"/>
</dbReference>
<organism evidence="7 8">
    <name type="scientific">Hibiscus syriacus</name>
    <name type="common">Rose of Sharon</name>
    <dbReference type="NCBI Taxonomy" id="106335"/>
    <lineage>
        <taxon>Eukaryota</taxon>
        <taxon>Viridiplantae</taxon>
        <taxon>Streptophyta</taxon>
        <taxon>Embryophyta</taxon>
        <taxon>Tracheophyta</taxon>
        <taxon>Spermatophyta</taxon>
        <taxon>Magnoliopsida</taxon>
        <taxon>eudicotyledons</taxon>
        <taxon>Gunneridae</taxon>
        <taxon>Pentapetalae</taxon>
        <taxon>rosids</taxon>
        <taxon>malvids</taxon>
        <taxon>Malvales</taxon>
        <taxon>Malvaceae</taxon>
        <taxon>Malvoideae</taxon>
        <taxon>Hibiscus</taxon>
    </lineage>
</organism>
<dbReference type="GO" id="GO:0043531">
    <property type="term" value="F:ADP binding"/>
    <property type="evidence" value="ECO:0007669"/>
    <property type="project" value="InterPro"/>
</dbReference>
<dbReference type="Gene3D" id="3.40.50.300">
    <property type="entry name" value="P-loop containing nucleotide triphosphate hydrolases"/>
    <property type="match status" value="1"/>
</dbReference>
<dbReference type="EMBL" id="VEPZ02000874">
    <property type="protein sequence ID" value="KAE8713990.1"/>
    <property type="molecule type" value="Genomic_DNA"/>
</dbReference>
<dbReference type="Pfam" id="PF00931">
    <property type="entry name" value="NB-ARC"/>
    <property type="match status" value="1"/>
</dbReference>
<dbReference type="AlphaFoldDB" id="A0A6A3BAB9"/>
<dbReference type="Pfam" id="PF18052">
    <property type="entry name" value="Rx_N"/>
    <property type="match status" value="1"/>
</dbReference>
<feature type="domain" description="Disease resistance N-terminal" evidence="5">
    <location>
        <begin position="21"/>
        <end position="75"/>
    </location>
</feature>
<gene>
    <name evidence="7" type="ORF">F3Y22_tig00110202pilonHSYRG00117</name>
</gene>
<dbReference type="InterPro" id="IPR002182">
    <property type="entry name" value="NB-ARC"/>
</dbReference>